<evidence type="ECO:0000256" key="12">
    <source>
        <dbReference type="ARBA" id="ARBA00023163"/>
    </source>
</evidence>
<proteinExistence type="predicted"/>
<dbReference type="GO" id="GO:0000160">
    <property type="term" value="P:phosphorelay signal transduction system"/>
    <property type="evidence" value="ECO:0007669"/>
    <property type="project" value="UniProtKB-UniRule"/>
</dbReference>
<reference evidence="18" key="1">
    <citation type="submission" date="2020-10" db="EMBL/GenBank/DDBJ databases">
        <authorList>
            <person name="Gilroy R."/>
        </authorList>
    </citation>
    <scope>NUCLEOTIDE SEQUENCE</scope>
    <source>
        <strain evidence="18">ChiBcec16-1751</strain>
    </source>
</reference>
<keyword evidence="8 14" id="KW-0902">Two-component regulatory system</keyword>
<dbReference type="Gene3D" id="1.10.10.10">
    <property type="entry name" value="Winged helix-like DNA-binding domain superfamily/Winged helix DNA-binding domain"/>
    <property type="match status" value="1"/>
</dbReference>
<feature type="binding site" evidence="15">
    <location>
        <position position="11"/>
    </location>
    <ligand>
        <name>Ca(2+)</name>
        <dbReference type="ChEBI" id="CHEBI:29108"/>
    </ligand>
</feature>
<keyword evidence="5 16" id="KW-0597">Phosphoprotein</keyword>
<dbReference type="SUPFAM" id="SSF46894">
    <property type="entry name" value="C-terminal effector domain of the bipartite response regulators"/>
    <property type="match status" value="1"/>
</dbReference>
<evidence type="ECO:0000256" key="6">
    <source>
        <dbReference type="ARBA" id="ARBA00022837"/>
    </source>
</evidence>
<evidence type="ECO:0000256" key="4">
    <source>
        <dbReference type="ARBA" id="ARBA00022491"/>
    </source>
</evidence>
<accession>A0A9D1F9M0</accession>
<evidence type="ECO:0000256" key="5">
    <source>
        <dbReference type="ARBA" id="ARBA00022553"/>
    </source>
</evidence>
<dbReference type="GO" id="GO:0030435">
    <property type="term" value="P:sporulation resulting in formation of a cellular spore"/>
    <property type="evidence" value="ECO:0007669"/>
    <property type="project" value="UniProtKB-UniRule"/>
</dbReference>
<evidence type="ECO:0000259" key="17">
    <source>
        <dbReference type="PROSITE" id="PS50110"/>
    </source>
</evidence>
<evidence type="ECO:0000256" key="10">
    <source>
        <dbReference type="ARBA" id="ARBA00023125"/>
    </source>
</evidence>
<evidence type="ECO:0000256" key="14">
    <source>
        <dbReference type="PIRNR" id="PIRNR002937"/>
    </source>
</evidence>
<comment type="caution">
    <text evidence="18">The sequence shown here is derived from an EMBL/GenBank/DDBJ whole genome shotgun (WGS) entry which is preliminary data.</text>
</comment>
<dbReference type="SUPFAM" id="SSF52172">
    <property type="entry name" value="CheY-like"/>
    <property type="match status" value="1"/>
</dbReference>
<dbReference type="GO" id="GO:0003700">
    <property type="term" value="F:DNA-binding transcription factor activity"/>
    <property type="evidence" value="ECO:0007669"/>
    <property type="project" value="InterPro"/>
</dbReference>
<dbReference type="InterPro" id="IPR012052">
    <property type="entry name" value="Spore_0_A"/>
</dbReference>
<evidence type="ECO:0000256" key="15">
    <source>
        <dbReference type="PIRSR" id="PIRSR002937-1"/>
    </source>
</evidence>
<keyword evidence="7 14" id="KW-0749">Sporulation</keyword>
<keyword evidence="9 14" id="KW-0805">Transcription regulation</keyword>
<dbReference type="InterPro" id="IPR001789">
    <property type="entry name" value="Sig_transdc_resp-reg_receiver"/>
</dbReference>
<sequence>MEQRIKALIADGSEEFCEQVRTAMERAGGFQLIGTARDGHRAVAMLREQTPDVLVLDLALPLLDGMAVLQAVAQMEKRPMILVTSSFITEYVANVTSTMGVSYLMLKPCDTAVVVERLREMWQTRQKPKAPASSLDRLSAGRQASVESMVTNIIHEIGVPAHIKGYQYLREAILIAVEDMEVINAITKVLYPQVAKAFSTTPSRVERAIRHAIEVAWDRGDLETLQRFFGYTVSNTKGKPTNSEFIALIADKLQLQLKNAQLPQSV</sequence>
<keyword evidence="10 14" id="KW-0238">DNA-binding</keyword>
<dbReference type="Gene3D" id="3.40.50.2300">
    <property type="match status" value="1"/>
</dbReference>
<comment type="function">
    <text evidence="13 14">May play the central regulatory role in sporulation. It may be an element of the effector pathway responsible for the activation of sporulation genes in response to nutritional stress. Spo0A may act in concert with spo0H (a sigma factor) to control the expression of some genes that are critical to the sporulation process.</text>
</comment>
<reference evidence="18" key="2">
    <citation type="journal article" date="2021" name="PeerJ">
        <title>Extensive microbial diversity within the chicken gut microbiome revealed by metagenomics and culture.</title>
        <authorList>
            <person name="Gilroy R."/>
            <person name="Ravi A."/>
            <person name="Getino M."/>
            <person name="Pursley I."/>
            <person name="Horton D.L."/>
            <person name="Alikhan N.F."/>
            <person name="Baker D."/>
            <person name="Gharbi K."/>
            <person name="Hall N."/>
            <person name="Watson M."/>
            <person name="Adriaenssens E.M."/>
            <person name="Foster-Nyarko E."/>
            <person name="Jarju S."/>
            <person name="Secka A."/>
            <person name="Antonio M."/>
            <person name="Oren A."/>
            <person name="Chaudhuri R.R."/>
            <person name="La Ragione R."/>
            <person name="Hildebrand F."/>
            <person name="Pallen M.J."/>
        </authorList>
    </citation>
    <scope>NUCLEOTIDE SEQUENCE</scope>
    <source>
        <strain evidence="18">ChiBcec16-1751</strain>
    </source>
</reference>
<feature type="binding site" evidence="15">
    <location>
        <position position="57"/>
    </location>
    <ligand>
        <name>Ca(2+)</name>
        <dbReference type="ChEBI" id="CHEBI:29108"/>
    </ligand>
</feature>
<comment type="cofactor">
    <cofactor evidence="14 15">
        <name>Ca(2+)</name>
        <dbReference type="ChEBI" id="CHEBI:29108"/>
    </cofactor>
    <text evidence="14 15">Binds 1 Ca(2+) ion per subunit.</text>
</comment>
<dbReference type="PIRSF" id="PIRSF002937">
    <property type="entry name" value="Res_reg_Spo0A"/>
    <property type="match status" value="1"/>
</dbReference>
<dbReference type="GO" id="GO:0003677">
    <property type="term" value="F:DNA binding"/>
    <property type="evidence" value="ECO:0007669"/>
    <property type="project" value="UniProtKB-KW"/>
</dbReference>
<dbReference type="GO" id="GO:0005737">
    <property type="term" value="C:cytoplasm"/>
    <property type="evidence" value="ECO:0007669"/>
    <property type="project" value="UniProtKB-SubCell"/>
</dbReference>
<evidence type="ECO:0000256" key="13">
    <source>
        <dbReference type="ARBA" id="ARBA00024867"/>
    </source>
</evidence>
<dbReference type="GO" id="GO:0005509">
    <property type="term" value="F:calcium ion binding"/>
    <property type="evidence" value="ECO:0007669"/>
    <property type="project" value="UniProtKB-UniRule"/>
</dbReference>
<dbReference type="PANTHER" id="PTHR44591:SF18">
    <property type="entry name" value="REGULATORY PROTEIN"/>
    <property type="match status" value="1"/>
</dbReference>
<name>A0A9D1F9M0_9FIRM</name>
<dbReference type="InterPro" id="IPR014879">
    <property type="entry name" value="Spo0A_C"/>
</dbReference>
<evidence type="ECO:0000256" key="1">
    <source>
        <dbReference type="ARBA" id="ARBA00004496"/>
    </source>
</evidence>
<evidence type="ECO:0000256" key="2">
    <source>
        <dbReference type="ARBA" id="ARBA00018672"/>
    </source>
</evidence>
<evidence type="ECO:0000256" key="9">
    <source>
        <dbReference type="ARBA" id="ARBA00023015"/>
    </source>
</evidence>
<evidence type="ECO:0000256" key="11">
    <source>
        <dbReference type="ARBA" id="ARBA00023159"/>
    </source>
</evidence>
<dbReference type="NCBIfam" id="TIGR02875">
    <property type="entry name" value="spore_0_A"/>
    <property type="match status" value="1"/>
</dbReference>
<dbReference type="PANTHER" id="PTHR44591">
    <property type="entry name" value="STRESS RESPONSE REGULATOR PROTEIN 1"/>
    <property type="match status" value="1"/>
</dbReference>
<keyword evidence="4 14" id="KW-0678">Repressor</keyword>
<keyword evidence="3 14" id="KW-0963">Cytoplasm</keyword>
<dbReference type="Pfam" id="PF00072">
    <property type="entry name" value="Response_reg"/>
    <property type="match status" value="1"/>
</dbReference>
<evidence type="ECO:0000256" key="16">
    <source>
        <dbReference type="PROSITE-ProRule" id="PRU00169"/>
    </source>
</evidence>
<keyword evidence="11 14" id="KW-0010">Activator</keyword>
<dbReference type="InterPro" id="IPR050595">
    <property type="entry name" value="Bact_response_regulator"/>
</dbReference>
<dbReference type="Proteomes" id="UP000886741">
    <property type="component" value="Unassembled WGS sequence"/>
</dbReference>
<dbReference type="PROSITE" id="PS50110">
    <property type="entry name" value="RESPONSE_REGULATORY"/>
    <property type="match status" value="1"/>
</dbReference>
<protein>
    <recommendedName>
        <fullName evidence="2 14">Stage 0 sporulation protein A homolog</fullName>
    </recommendedName>
</protein>
<dbReference type="GO" id="GO:0051606">
    <property type="term" value="P:detection of stimulus"/>
    <property type="evidence" value="ECO:0007669"/>
    <property type="project" value="UniProtKB-UniRule"/>
</dbReference>
<gene>
    <name evidence="18" type="primary">spo0A</name>
    <name evidence="18" type="ORF">IAA83_04675</name>
</gene>
<evidence type="ECO:0000256" key="3">
    <source>
        <dbReference type="ARBA" id="ARBA00022490"/>
    </source>
</evidence>
<keyword evidence="14 15" id="KW-0479">Metal-binding</keyword>
<dbReference type="InterPro" id="IPR036388">
    <property type="entry name" value="WH-like_DNA-bd_sf"/>
</dbReference>
<dbReference type="GO" id="GO:0042173">
    <property type="term" value="P:regulation of sporulation resulting in formation of a cellular spore"/>
    <property type="evidence" value="ECO:0007669"/>
    <property type="project" value="InterPro"/>
</dbReference>
<dbReference type="InterPro" id="IPR011006">
    <property type="entry name" value="CheY-like_superfamily"/>
</dbReference>
<evidence type="ECO:0000313" key="19">
    <source>
        <dbReference type="Proteomes" id="UP000886741"/>
    </source>
</evidence>
<feature type="domain" description="Response regulatory" evidence="17">
    <location>
        <begin position="6"/>
        <end position="122"/>
    </location>
</feature>
<dbReference type="Pfam" id="PF08769">
    <property type="entry name" value="Spo0A_C"/>
    <property type="match status" value="1"/>
</dbReference>
<evidence type="ECO:0000256" key="7">
    <source>
        <dbReference type="ARBA" id="ARBA00022969"/>
    </source>
</evidence>
<keyword evidence="6 14" id="KW-0106">Calcium</keyword>
<dbReference type="EMBL" id="DVJJ01000074">
    <property type="protein sequence ID" value="HIS64650.1"/>
    <property type="molecule type" value="Genomic_DNA"/>
</dbReference>
<evidence type="ECO:0000256" key="8">
    <source>
        <dbReference type="ARBA" id="ARBA00023012"/>
    </source>
</evidence>
<organism evidence="18 19">
    <name type="scientific">Candidatus Avoscillospira avistercoris</name>
    <dbReference type="NCBI Taxonomy" id="2840707"/>
    <lineage>
        <taxon>Bacteria</taxon>
        <taxon>Bacillati</taxon>
        <taxon>Bacillota</taxon>
        <taxon>Clostridia</taxon>
        <taxon>Eubacteriales</taxon>
        <taxon>Oscillospiraceae</taxon>
        <taxon>Oscillospiraceae incertae sedis</taxon>
        <taxon>Candidatus Avoscillospira</taxon>
    </lineage>
</organism>
<evidence type="ECO:0000313" key="18">
    <source>
        <dbReference type="EMBL" id="HIS64650.1"/>
    </source>
</evidence>
<dbReference type="SMART" id="SM00448">
    <property type="entry name" value="REC"/>
    <property type="match status" value="1"/>
</dbReference>
<comment type="subcellular location">
    <subcellularLocation>
        <location evidence="1 14">Cytoplasm</location>
    </subcellularLocation>
</comment>
<keyword evidence="12 14" id="KW-0804">Transcription</keyword>
<dbReference type="InterPro" id="IPR016032">
    <property type="entry name" value="Sig_transdc_resp-reg_C-effctor"/>
</dbReference>
<dbReference type="AlphaFoldDB" id="A0A9D1F9M0"/>
<feature type="modified residue" description="4-aspartylphosphate" evidence="16">
    <location>
        <position position="57"/>
    </location>
</feature>